<dbReference type="Proteomes" id="UP001432322">
    <property type="component" value="Unassembled WGS sequence"/>
</dbReference>
<keyword evidence="2" id="KW-1185">Reference proteome</keyword>
<proteinExistence type="predicted"/>
<organism evidence="1 2">
    <name type="scientific">Pristionchus fissidentatus</name>
    <dbReference type="NCBI Taxonomy" id="1538716"/>
    <lineage>
        <taxon>Eukaryota</taxon>
        <taxon>Metazoa</taxon>
        <taxon>Ecdysozoa</taxon>
        <taxon>Nematoda</taxon>
        <taxon>Chromadorea</taxon>
        <taxon>Rhabditida</taxon>
        <taxon>Rhabditina</taxon>
        <taxon>Diplogasteromorpha</taxon>
        <taxon>Diplogasteroidea</taxon>
        <taxon>Neodiplogasteridae</taxon>
        <taxon>Pristionchus</taxon>
    </lineage>
</organism>
<dbReference type="EMBL" id="BTSY01000001">
    <property type="protein sequence ID" value="GMT09532.1"/>
    <property type="molecule type" value="Genomic_DNA"/>
</dbReference>
<reference evidence="1" key="1">
    <citation type="submission" date="2023-10" db="EMBL/GenBank/DDBJ databases">
        <title>Genome assembly of Pristionchus species.</title>
        <authorList>
            <person name="Yoshida K."/>
            <person name="Sommer R.J."/>
        </authorList>
    </citation>
    <scope>NUCLEOTIDE SEQUENCE</scope>
    <source>
        <strain evidence="1">RS5133</strain>
    </source>
</reference>
<gene>
    <name evidence="1" type="ORF">PFISCL1PPCAC_829</name>
</gene>
<protein>
    <submittedName>
        <fullName evidence="1">Uncharacterized protein</fullName>
    </submittedName>
</protein>
<name>A0AAV5UQY0_9BILA</name>
<evidence type="ECO:0000313" key="2">
    <source>
        <dbReference type="Proteomes" id="UP001432322"/>
    </source>
</evidence>
<comment type="caution">
    <text evidence="1">The sequence shown here is derived from an EMBL/GenBank/DDBJ whole genome shotgun (WGS) entry which is preliminary data.</text>
</comment>
<evidence type="ECO:0000313" key="1">
    <source>
        <dbReference type="EMBL" id="GMT09532.1"/>
    </source>
</evidence>
<dbReference type="AlphaFoldDB" id="A0AAV5UQY0"/>
<accession>A0AAV5UQY0</accession>
<sequence>VAFVQLNCRSKNKKSSSSDFFSSGCDLNDILAKESFEFTSKGQSLSAEFLGNAVIIGVSHVSRKAHTTRSAATVLLTCLCVDSVVSISTSDVRAFSRTWLPHFEQRALGFGAVLWGDASSLVSHQSLVAHAAAHAATSSAQLLLLTGLLAIDAIALTVRLVRWAFGVLLDAGGNVGALGQHLDLRFHAGAEFALHNALLSGVTASRETRIFSRNALQLRRARCGRAVVDDLCAEGVEGTVERGACIFCQCQTYC</sequence>
<feature type="non-terminal residue" evidence="1">
    <location>
        <position position="1"/>
    </location>
</feature>